<reference evidence="1 2" key="2">
    <citation type="submission" date="2018-11" db="EMBL/GenBank/DDBJ databases">
        <authorList>
            <consortium name="Pathogen Informatics"/>
        </authorList>
    </citation>
    <scope>NUCLEOTIDE SEQUENCE [LARGE SCALE GENOMIC DNA]</scope>
</reference>
<dbReference type="Proteomes" id="UP000050794">
    <property type="component" value="Unassembled WGS sequence"/>
</dbReference>
<reference evidence="3" key="1">
    <citation type="submission" date="2016-06" db="UniProtKB">
        <authorList>
            <consortium name="WormBaseParasite"/>
        </authorList>
    </citation>
    <scope>IDENTIFICATION</scope>
</reference>
<dbReference type="AlphaFoldDB" id="A0A183V3A6"/>
<accession>A0A183V3A6</accession>
<evidence type="ECO:0000313" key="3">
    <source>
        <dbReference type="WBParaSite" id="TCNE_0001522701-mRNA-1"/>
    </source>
</evidence>
<name>A0A183V3A6_TOXCA</name>
<organism evidence="2 3">
    <name type="scientific">Toxocara canis</name>
    <name type="common">Canine roundworm</name>
    <dbReference type="NCBI Taxonomy" id="6265"/>
    <lineage>
        <taxon>Eukaryota</taxon>
        <taxon>Metazoa</taxon>
        <taxon>Ecdysozoa</taxon>
        <taxon>Nematoda</taxon>
        <taxon>Chromadorea</taxon>
        <taxon>Rhabditida</taxon>
        <taxon>Spirurina</taxon>
        <taxon>Ascaridomorpha</taxon>
        <taxon>Ascaridoidea</taxon>
        <taxon>Toxocaridae</taxon>
        <taxon>Toxocara</taxon>
    </lineage>
</organism>
<dbReference type="WBParaSite" id="TCNE_0001522701-mRNA-1">
    <property type="protein sequence ID" value="TCNE_0001522701-mRNA-1"/>
    <property type="gene ID" value="TCNE_0001522701"/>
</dbReference>
<protein>
    <submittedName>
        <fullName evidence="3">Dynein light chain</fullName>
    </submittedName>
</protein>
<keyword evidence="2" id="KW-1185">Reference proteome</keyword>
<gene>
    <name evidence="1" type="ORF">TCNE_LOCUS15226</name>
</gene>
<sequence>MNGPVAQVDELAKAMENTVDSAHEEAIAAYGNHTDNVLAAVVGLTSNYCHWRLHNCAMEYVGVHGFSTGFNGNERDEADEILWILGCRARISYPYTTCGIRILHEHLPRHPFVSKKFSNVVLL</sequence>
<dbReference type="EMBL" id="UYWY01022715">
    <property type="protein sequence ID" value="VDM46547.1"/>
    <property type="molecule type" value="Genomic_DNA"/>
</dbReference>
<proteinExistence type="predicted"/>
<evidence type="ECO:0000313" key="2">
    <source>
        <dbReference type="Proteomes" id="UP000050794"/>
    </source>
</evidence>
<evidence type="ECO:0000313" key="1">
    <source>
        <dbReference type="EMBL" id="VDM46547.1"/>
    </source>
</evidence>